<dbReference type="AlphaFoldDB" id="A0A1H6XA80"/>
<dbReference type="EMBL" id="FNZE01000006">
    <property type="protein sequence ID" value="SEJ26049.1"/>
    <property type="molecule type" value="Genomic_DNA"/>
</dbReference>
<dbReference type="STRING" id="915471.SAMN05216201_106124"/>
<evidence type="ECO:0000313" key="1">
    <source>
        <dbReference type="EMBL" id="SEJ26049.1"/>
    </source>
</evidence>
<evidence type="ECO:0000313" key="2">
    <source>
        <dbReference type="Proteomes" id="UP000242930"/>
    </source>
</evidence>
<gene>
    <name evidence="1" type="ORF">SAMN05216201_106124</name>
</gene>
<sequence length="139" mass="16370">MQNKIQELSHSNTNIEFLGPYSALQIPELYSKIDFTWAYYTPKIELHKYAAPNKFYEHIFFKTPIITSSCIPQNKEIESLGSGIKVNAEDFSASEMEKLDRLISEIQSKKNEIHNRLEIHWKENYEIYYETIKRSEVCA</sequence>
<organism evidence="1 2">
    <name type="scientific">Pseudomonas linyingensis</name>
    <dbReference type="NCBI Taxonomy" id="915471"/>
    <lineage>
        <taxon>Bacteria</taxon>
        <taxon>Pseudomonadati</taxon>
        <taxon>Pseudomonadota</taxon>
        <taxon>Gammaproteobacteria</taxon>
        <taxon>Pseudomonadales</taxon>
        <taxon>Pseudomonadaceae</taxon>
        <taxon>Pseudomonas</taxon>
    </lineage>
</organism>
<name>A0A1H6XA80_9PSED</name>
<accession>A0A1H6XA80</accession>
<keyword evidence="2" id="KW-1185">Reference proteome</keyword>
<reference evidence="2" key="1">
    <citation type="submission" date="2016-10" db="EMBL/GenBank/DDBJ databases">
        <authorList>
            <person name="Varghese N."/>
            <person name="Submissions S."/>
        </authorList>
    </citation>
    <scope>NUCLEOTIDE SEQUENCE [LARGE SCALE GENOMIC DNA]</scope>
    <source>
        <strain evidence="2">LMG 25967</strain>
    </source>
</reference>
<protein>
    <recommendedName>
        <fullName evidence="3">Glycosyl transferases group 1</fullName>
    </recommendedName>
</protein>
<evidence type="ECO:0008006" key="3">
    <source>
        <dbReference type="Google" id="ProtNLM"/>
    </source>
</evidence>
<dbReference type="Proteomes" id="UP000242930">
    <property type="component" value="Unassembled WGS sequence"/>
</dbReference>
<proteinExistence type="predicted"/>
<dbReference type="Gene3D" id="3.40.50.2000">
    <property type="entry name" value="Glycogen Phosphorylase B"/>
    <property type="match status" value="1"/>
</dbReference>